<name>A0ABD3MIN1_9STRA</name>
<sequence>MAMESLLSQAAAELALRTEVESTLTSILQDVETAHNLSQSLEHYNELHQCRQKLKALQVRYEDREAAWEADRREKERLGLVLLEEIVKLSAREVEEEKRRHELERKVQQLEEEHRIASERLAAQVGLPTQQLANFDDTTRGEMMNQTAITNEGMNAPLSPTKPEEGATGDVITSTSIHVLETDAPPLLTNLPTTPSSKIIATKETSELEAISESSFAPHNLNEATLMNIFANLDPLDVMSFAQANKALLSKVNIMFGMGSSGDEEAVADSSERQQHEQISSNEEQGDLPMKTMEQLSLSEPTPTIASLPPKPPTIAQTVETSLPPPSSSPTRSSPKLFGLQGPSSALHRRQGSGTSVSTAGSGSGNPFTQVFSRFGGSAMGVASDVASPSLLAGSAPSSTPAAASLRPPQSSSESTSEIKFNAAMANSMASKLTPAELSIILRMRERLQQCEADANRWRLEKEDAVANLDSVKAVKEFLVTRVRDTEKLVEVQKEEMKQIQKKNLEDQEVIVYLDERVKDLERRMENMKVNEEATKKESMQLVQKHEKKVMVLSDMLQFEREQTAANESEWKIAKKLLVKEVKSCRARLVGLEAELEGCRQQNGQLKHGLMALQSTGSTSPKGKKLVNY</sequence>
<protein>
    <submittedName>
        <fullName evidence="3">Uncharacterized protein</fullName>
    </submittedName>
</protein>
<dbReference type="AlphaFoldDB" id="A0ABD3MIN1"/>
<feature type="compositionally biased region" description="Polar residues" evidence="2">
    <location>
        <begin position="294"/>
        <end position="305"/>
    </location>
</feature>
<feature type="coiled-coil region" evidence="1">
    <location>
        <begin position="441"/>
        <end position="538"/>
    </location>
</feature>
<feature type="coiled-coil region" evidence="1">
    <location>
        <begin position="47"/>
        <end position="120"/>
    </location>
</feature>
<keyword evidence="1" id="KW-0175">Coiled coil</keyword>
<comment type="caution">
    <text evidence="3">The sequence shown here is derived from an EMBL/GenBank/DDBJ whole genome shotgun (WGS) entry which is preliminary data.</text>
</comment>
<feature type="region of interest" description="Disordered" evidence="2">
    <location>
        <begin position="392"/>
        <end position="417"/>
    </location>
</feature>
<evidence type="ECO:0000256" key="1">
    <source>
        <dbReference type="SAM" id="Coils"/>
    </source>
</evidence>
<reference evidence="3 4" key="1">
    <citation type="submission" date="2024-10" db="EMBL/GenBank/DDBJ databases">
        <title>Updated reference genomes for cyclostephanoid diatoms.</title>
        <authorList>
            <person name="Roberts W.R."/>
            <person name="Alverson A.J."/>
        </authorList>
    </citation>
    <scope>NUCLEOTIDE SEQUENCE [LARGE SCALE GENOMIC DNA]</scope>
    <source>
        <strain evidence="3 4">AJA232-27</strain>
    </source>
</reference>
<feature type="compositionally biased region" description="Low complexity" evidence="2">
    <location>
        <begin position="352"/>
        <end position="361"/>
    </location>
</feature>
<gene>
    <name evidence="3" type="ORF">ACHAWU_001601</name>
</gene>
<organism evidence="3 4">
    <name type="scientific">Discostella pseudostelligera</name>
    <dbReference type="NCBI Taxonomy" id="259834"/>
    <lineage>
        <taxon>Eukaryota</taxon>
        <taxon>Sar</taxon>
        <taxon>Stramenopiles</taxon>
        <taxon>Ochrophyta</taxon>
        <taxon>Bacillariophyta</taxon>
        <taxon>Coscinodiscophyceae</taxon>
        <taxon>Thalassiosirophycidae</taxon>
        <taxon>Stephanodiscales</taxon>
        <taxon>Stephanodiscaceae</taxon>
        <taxon>Discostella</taxon>
    </lineage>
</organism>
<evidence type="ECO:0000256" key="2">
    <source>
        <dbReference type="SAM" id="MobiDB-lite"/>
    </source>
</evidence>
<accession>A0ABD3MIN1</accession>
<feature type="region of interest" description="Disordered" evidence="2">
    <location>
        <begin position="262"/>
        <end position="366"/>
    </location>
</feature>
<keyword evidence="4" id="KW-1185">Reference proteome</keyword>
<proteinExistence type="predicted"/>
<dbReference type="Proteomes" id="UP001530293">
    <property type="component" value="Unassembled WGS sequence"/>
</dbReference>
<evidence type="ECO:0000313" key="4">
    <source>
        <dbReference type="Proteomes" id="UP001530293"/>
    </source>
</evidence>
<feature type="compositionally biased region" description="Low complexity" evidence="2">
    <location>
        <begin position="392"/>
        <end position="409"/>
    </location>
</feature>
<evidence type="ECO:0000313" key="3">
    <source>
        <dbReference type="EMBL" id="KAL3762656.1"/>
    </source>
</evidence>
<dbReference type="EMBL" id="JALLBG020000131">
    <property type="protein sequence ID" value="KAL3762656.1"/>
    <property type="molecule type" value="Genomic_DNA"/>
</dbReference>